<dbReference type="Gene3D" id="1.20.140.10">
    <property type="entry name" value="Butyryl-CoA Dehydrogenase, subunit A, domain 3"/>
    <property type="match status" value="1"/>
</dbReference>
<reference evidence="1 2" key="1">
    <citation type="submission" date="2014-12" db="EMBL/GenBank/DDBJ databases">
        <title>Isolation of bacteria from lake water.</title>
        <authorList>
            <person name="Sheng K.-Y."/>
            <person name="Chin P.-S."/>
            <person name="Chan K.-G."/>
            <person name="Tan G.S."/>
        </authorList>
    </citation>
    <scope>NUCLEOTIDE SEQUENCE [LARGE SCALE GENOMIC DNA]</scope>
    <source>
        <strain evidence="1 2">KY4</strain>
    </source>
</reference>
<dbReference type="SUPFAM" id="SSF47203">
    <property type="entry name" value="Acyl-CoA dehydrogenase C-terminal domain-like"/>
    <property type="match status" value="1"/>
</dbReference>
<dbReference type="PATRIC" id="fig|80878.5.peg.1051"/>
<proteinExistence type="predicted"/>
<organism evidence="1 2">
    <name type="scientific">Acidovorax temperans</name>
    <dbReference type="NCBI Taxonomy" id="80878"/>
    <lineage>
        <taxon>Bacteria</taxon>
        <taxon>Pseudomonadati</taxon>
        <taxon>Pseudomonadota</taxon>
        <taxon>Betaproteobacteria</taxon>
        <taxon>Burkholderiales</taxon>
        <taxon>Comamonadaceae</taxon>
        <taxon>Acidovorax</taxon>
    </lineage>
</organism>
<evidence type="ECO:0000313" key="1">
    <source>
        <dbReference type="EMBL" id="KJA11060.1"/>
    </source>
</evidence>
<dbReference type="GO" id="GO:0016627">
    <property type="term" value="F:oxidoreductase activity, acting on the CH-CH group of donors"/>
    <property type="evidence" value="ECO:0007669"/>
    <property type="project" value="InterPro"/>
</dbReference>
<accession>A0A0D7K9R6</accession>
<comment type="caution">
    <text evidence="1">The sequence shown here is derived from an EMBL/GenBank/DDBJ whole genome shotgun (WGS) entry which is preliminary data.</text>
</comment>
<dbReference type="Proteomes" id="UP000032566">
    <property type="component" value="Unassembled WGS sequence"/>
</dbReference>
<sequence length="63" mass="7194">MAAEVCYRACENAIFAHGGIGYAKQHHVEHYLREAWISRLAPESLQLIMCFIAEKVLGLRKSY</sequence>
<dbReference type="AlphaFoldDB" id="A0A0D7K9R6"/>
<name>A0A0D7K9R6_9BURK</name>
<dbReference type="EMBL" id="JXYQ01000021">
    <property type="protein sequence ID" value="KJA11060.1"/>
    <property type="molecule type" value="Genomic_DNA"/>
</dbReference>
<gene>
    <name evidence="1" type="ORF">RP29_07705</name>
</gene>
<evidence type="ECO:0000313" key="2">
    <source>
        <dbReference type="Proteomes" id="UP000032566"/>
    </source>
</evidence>
<dbReference type="STRING" id="80878.RP29_07705"/>
<evidence type="ECO:0008006" key="3">
    <source>
        <dbReference type="Google" id="ProtNLM"/>
    </source>
</evidence>
<protein>
    <recommendedName>
        <fullName evidence="3">Acyl-CoA dehydrogenase/oxidase C-terminal domain-containing protein</fullName>
    </recommendedName>
</protein>
<keyword evidence="2" id="KW-1185">Reference proteome</keyword>
<dbReference type="InterPro" id="IPR036250">
    <property type="entry name" value="AcylCo_DH-like_C"/>
</dbReference>